<keyword evidence="4 6" id="KW-1133">Transmembrane helix</keyword>
<protein>
    <submittedName>
        <fullName evidence="7">LPS export ABC transporter permease LptG</fullName>
    </submittedName>
</protein>
<name>A0ABV7F238_9BURK</name>
<evidence type="ECO:0000256" key="5">
    <source>
        <dbReference type="ARBA" id="ARBA00023136"/>
    </source>
</evidence>
<proteinExistence type="predicted"/>
<evidence type="ECO:0000256" key="3">
    <source>
        <dbReference type="ARBA" id="ARBA00022692"/>
    </source>
</evidence>
<dbReference type="EMBL" id="JBHRTP010000040">
    <property type="protein sequence ID" value="MFC3109010.1"/>
    <property type="molecule type" value="Genomic_DNA"/>
</dbReference>
<evidence type="ECO:0000313" key="7">
    <source>
        <dbReference type="EMBL" id="MFC3109010.1"/>
    </source>
</evidence>
<sequence>MTVLQRYFASEIIRAVMFVLAAFLGLFAFFGLMDELESVGQGGYKLQHAFLYILLGLPNYVYELMPIAALIGTIFALAQFASHSEFTIMRASSMSTFTAGMMLAKIGIVFAIITIVFGELVAPVTTQLASKLKFSLQGAAMSQQFRSGLWTKDIIKTNGVTGAVVGSRFVNVAEVKPNGQLNDVRLYEFDKDFRLAALITAKKADYQKANIWQLSDVTETRFSGAAAAGSTQDITAAISTVSAPTKPLVSDITPKILSVLFADPDRMSTYDLALYTRHLTDNKQDSERYEIAFWKKLIYPFVVFVMMALALPFAYLHFRSGGVSLKIFTGIMIGVSFKLINDLFSHLGLLNTWPPLITAILPSAVFMTAAIMALRRMDRR</sequence>
<dbReference type="InterPro" id="IPR030923">
    <property type="entry name" value="LptG"/>
</dbReference>
<feature type="transmembrane region" description="Helical" evidence="6">
    <location>
        <begin position="60"/>
        <end position="81"/>
    </location>
</feature>
<reference evidence="8" key="1">
    <citation type="journal article" date="2019" name="Int. J. Syst. Evol. Microbiol.">
        <title>The Global Catalogue of Microorganisms (GCM) 10K type strain sequencing project: providing services to taxonomists for standard genome sequencing and annotation.</title>
        <authorList>
            <consortium name="The Broad Institute Genomics Platform"/>
            <consortium name="The Broad Institute Genome Sequencing Center for Infectious Disease"/>
            <person name="Wu L."/>
            <person name="Ma J."/>
        </authorList>
    </citation>
    <scope>NUCLEOTIDE SEQUENCE [LARGE SCALE GENOMIC DNA]</scope>
    <source>
        <strain evidence="8">KCTC 42986</strain>
    </source>
</reference>
<organism evidence="7 8">
    <name type="scientific">Undibacterium arcticum</name>
    <dbReference type="NCBI Taxonomy" id="1762892"/>
    <lineage>
        <taxon>Bacteria</taxon>
        <taxon>Pseudomonadati</taxon>
        <taxon>Pseudomonadota</taxon>
        <taxon>Betaproteobacteria</taxon>
        <taxon>Burkholderiales</taxon>
        <taxon>Oxalobacteraceae</taxon>
        <taxon>Undibacterium</taxon>
    </lineage>
</organism>
<comment type="subcellular location">
    <subcellularLocation>
        <location evidence="1">Cell membrane</location>
        <topology evidence="1">Multi-pass membrane protein</topology>
    </subcellularLocation>
</comment>
<comment type="caution">
    <text evidence="7">The sequence shown here is derived from an EMBL/GenBank/DDBJ whole genome shotgun (WGS) entry which is preliminary data.</text>
</comment>
<evidence type="ECO:0000256" key="1">
    <source>
        <dbReference type="ARBA" id="ARBA00004651"/>
    </source>
</evidence>
<evidence type="ECO:0000256" key="2">
    <source>
        <dbReference type="ARBA" id="ARBA00022475"/>
    </source>
</evidence>
<dbReference type="Pfam" id="PF03739">
    <property type="entry name" value="LptF_LptG"/>
    <property type="match status" value="1"/>
</dbReference>
<dbReference type="PANTHER" id="PTHR33529:SF2">
    <property type="entry name" value="LIPOPOLYSACCHARIDE EXPORT SYSTEM PERMEASE PROTEIN LPTG"/>
    <property type="match status" value="1"/>
</dbReference>
<dbReference type="PANTHER" id="PTHR33529">
    <property type="entry name" value="SLR0882 PROTEIN-RELATED"/>
    <property type="match status" value="1"/>
</dbReference>
<feature type="transmembrane region" description="Helical" evidence="6">
    <location>
        <begin position="12"/>
        <end position="33"/>
    </location>
</feature>
<evidence type="ECO:0000313" key="8">
    <source>
        <dbReference type="Proteomes" id="UP001595530"/>
    </source>
</evidence>
<keyword evidence="2" id="KW-1003">Cell membrane</keyword>
<dbReference type="RefSeq" id="WP_390323453.1">
    <property type="nucleotide sequence ID" value="NZ_JBHRTP010000040.1"/>
</dbReference>
<feature type="transmembrane region" description="Helical" evidence="6">
    <location>
        <begin position="323"/>
        <end position="340"/>
    </location>
</feature>
<dbReference type="InterPro" id="IPR005495">
    <property type="entry name" value="LptG/LptF_permease"/>
</dbReference>
<accession>A0ABV7F238</accession>
<dbReference type="Proteomes" id="UP001595530">
    <property type="component" value="Unassembled WGS sequence"/>
</dbReference>
<feature type="transmembrane region" description="Helical" evidence="6">
    <location>
        <begin position="352"/>
        <end position="374"/>
    </location>
</feature>
<keyword evidence="5 6" id="KW-0472">Membrane</keyword>
<evidence type="ECO:0000256" key="6">
    <source>
        <dbReference type="SAM" id="Phobius"/>
    </source>
</evidence>
<evidence type="ECO:0000256" key="4">
    <source>
        <dbReference type="ARBA" id="ARBA00022989"/>
    </source>
</evidence>
<keyword evidence="8" id="KW-1185">Reference proteome</keyword>
<keyword evidence="3 6" id="KW-0812">Transmembrane</keyword>
<dbReference type="NCBIfam" id="TIGR04408">
    <property type="entry name" value="LptG_lptG"/>
    <property type="match status" value="1"/>
</dbReference>
<feature type="transmembrane region" description="Helical" evidence="6">
    <location>
        <begin position="102"/>
        <end position="122"/>
    </location>
</feature>
<gene>
    <name evidence="7" type="primary">lptG</name>
    <name evidence="7" type="ORF">ACFOFO_13760</name>
</gene>
<feature type="transmembrane region" description="Helical" evidence="6">
    <location>
        <begin position="297"/>
        <end position="316"/>
    </location>
</feature>